<feature type="transmembrane region" description="Helical" evidence="1">
    <location>
        <begin position="122"/>
        <end position="148"/>
    </location>
</feature>
<dbReference type="InterPro" id="IPR007404">
    <property type="entry name" value="YdjM-like"/>
</dbReference>
<keyword evidence="2" id="KW-0378">Hydrolase</keyword>
<dbReference type="AlphaFoldDB" id="A0A0F5VHW6"/>
<keyword evidence="3" id="KW-1185">Reference proteome</keyword>
<keyword evidence="1" id="KW-1133">Transmembrane helix</keyword>
<evidence type="ECO:0000313" key="3">
    <source>
        <dbReference type="Proteomes" id="UP000033633"/>
    </source>
</evidence>
<dbReference type="InterPro" id="IPR053170">
    <property type="entry name" value="Transcription_regulator"/>
</dbReference>
<dbReference type="STRING" id="265726.KY46_00130"/>
<evidence type="ECO:0000313" key="2">
    <source>
        <dbReference type="EMBL" id="KKD01771.1"/>
    </source>
</evidence>
<dbReference type="Pfam" id="PF04307">
    <property type="entry name" value="YdjM"/>
    <property type="match status" value="1"/>
</dbReference>
<dbReference type="Proteomes" id="UP000033633">
    <property type="component" value="Unassembled WGS sequence"/>
</dbReference>
<feature type="transmembrane region" description="Helical" evidence="1">
    <location>
        <begin position="58"/>
        <end position="76"/>
    </location>
</feature>
<dbReference type="EMBL" id="JWYV01000001">
    <property type="protein sequence ID" value="KKD01771.1"/>
    <property type="molecule type" value="Genomic_DNA"/>
</dbReference>
<keyword evidence="1" id="KW-0472">Membrane</keyword>
<dbReference type="PANTHER" id="PTHR40031">
    <property type="entry name" value="HYPOTHETICAL MEMBRANE SPANNING PROTEIN"/>
    <property type="match status" value="1"/>
</dbReference>
<proteinExistence type="predicted"/>
<evidence type="ECO:0000256" key="1">
    <source>
        <dbReference type="SAM" id="Phobius"/>
    </source>
</evidence>
<feature type="transmembrane region" description="Helical" evidence="1">
    <location>
        <begin position="88"/>
        <end position="110"/>
    </location>
</feature>
<dbReference type="PANTHER" id="PTHR40031:SF1">
    <property type="entry name" value="MEMBRANE-BOUND METAL-DEPENDENT HYDROLASE"/>
    <property type="match status" value="1"/>
</dbReference>
<reference evidence="2 3" key="1">
    <citation type="submission" date="2014-12" db="EMBL/GenBank/DDBJ databases">
        <title>Mercury Reductase activity and rhizosphere competence traits in the genome of root associated Photobacterium halotolerans MELD1.</title>
        <authorList>
            <person name="Mathew D.C."/>
            <person name="Huang C.-C."/>
        </authorList>
    </citation>
    <scope>NUCLEOTIDE SEQUENCE [LARGE SCALE GENOMIC DNA]</scope>
    <source>
        <strain evidence="2 3">MELD1</strain>
    </source>
</reference>
<feature type="transmembrane region" description="Helical" evidence="1">
    <location>
        <begin position="155"/>
        <end position="177"/>
    </location>
</feature>
<name>A0A0F5VHW6_9GAMM</name>
<accession>A0A0F5VHW6</accession>
<keyword evidence="1" id="KW-0812">Transmembrane</keyword>
<comment type="caution">
    <text evidence="2">The sequence shown here is derived from an EMBL/GenBank/DDBJ whole genome shotgun (WGS) entry which is preliminary data.</text>
</comment>
<dbReference type="RefSeq" id="WP_046219099.1">
    <property type="nucleotide sequence ID" value="NZ_JWYV01000001.1"/>
</dbReference>
<dbReference type="OrthoDB" id="9781927at2"/>
<organism evidence="2 3">
    <name type="scientific">Photobacterium halotolerans</name>
    <dbReference type="NCBI Taxonomy" id="265726"/>
    <lineage>
        <taxon>Bacteria</taxon>
        <taxon>Pseudomonadati</taxon>
        <taxon>Pseudomonadota</taxon>
        <taxon>Gammaproteobacteria</taxon>
        <taxon>Vibrionales</taxon>
        <taxon>Vibrionaceae</taxon>
        <taxon>Photobacterium</taxon>
    </lineage>
</organism>
<dbReference type="GO" id="GO:0016787">
    <property type="term" value="F:hydrolase activity"/>
    <property type="evidence" value="ECO:0007669"/>
    <property type="project" value="UniProtKB-KW"/>
</dbReference>
<dbReference type="PATRIC" id="fig|265726.11.peg.27"/>
<gene>
    <name evidence="2" type="ORF">KY46_00130</name>
</gene>
<sequence>MDSVTQAALGAAVAGMIAGRKASPKVLVAGAMLGTVPDLDVFIDYGDPVSDMVKHRGFSHSLFVLFPFSLLLAWCWHRWRPATAFSFLHLWGLVAACLITHPILDAFTAYGTQLLWPLPVSVAVSSIFIIDPLYTLPLLVTLLAALLWRDRIASLCKAGVILSSLYLVWSVVAMNLIEQRVENQVAGTALEGKPVFVSPTPFNTVLWRIVVLGEDRYWEGLSSLLDESDTVDFLEKDRGHWPLNDKPSTLQALERFTRQFIRYEENGSQIIATDLRLGMVDYLPFRFVFASREHHADWQFPLPVQLNSPEVRIKHLPSLWLRLLGNQEIDADLCHVSEVCHDSAPPSS</sequence>
<protein>
    <submittedName>
        <fullName evidence="2">Hydrolase</fullName>
    </submittedName>
</protein>